<keyword evidence="1" id="KW-0472">Membrane</keyword>
<protein>
    <submittedName>
        <fullName evidence="2">Putative membrane protein</fullName>
    </submittedName>
</protein>
<dbReference type="Pfam" id="PF04018">
    <property type="entry name" value="VCA0040-like"/>
    <property type="match status" value="1"/>
</dbReference>
<gene>
    <name evidence="2" type="ORF">LY08_02320</name>
</gene>
<comment type="caution">
    <text evidence="2">The sequence shown here is derived from an EMBL/GenBank/DDBJ whole genome shotgun (WGS) entry which is preliminary data.</text>
</comment>
<evidence type="ECO:0000313" key="2">
    <source>
        <dbReference type="EMBL" id="RAJ13038.1"/>
    </source>
</evidence>
<dbReference type="Proteomes" id="UP000248703">
    <property type="component" value="Unassembled WGS sequence"/>
</dbReference>
<accession>A0A327RA42</accession>
<dbReference type="RefSeq" id="WP_111660589.1">
    <property type="nucleotide sequence ID" value="NZ_QLLO01000008.1"/>
</dbReference>
<sequence length="336" mass="36687">MQRRFKDYLVVSLKGIAMGAADAVPGVSGGTIAFISGIYEELIATISGINLSLLKTLKSKGFLAFWKQLNGNFLLALLTGIIVSFVSFMRLAKYLIEEHPVLIWSFFFGLIIASIFFVGKQINKWTISTILALIIGAAAAFYISSLPSLASNTNSYFLLFAGAISICAMILPGISGSFILVILGAYKTLSDAFHDFDFKKIALFASGAIVGLLSFSHLLKWLFKNYHNTTLAILTGFILGSLNKVWPYKKTISVMEETSGTVLEFSGLSKFETLSVYQKSIGDFDSYKTVLEQSVLPTTYSNINANADTQLLFAIGLMIAGFLTIFILEKIGNKAQ</sequence>
<feature type="transmembrane region" description="Helical" evidence="1">
    <location>
        <begin position="69"/>
        <end position="89"/>
    </location>
</feature>
<dbReference type="EMBL" id="QLLO01000008">
    <property type="protein sequence ID" value="RAJ13038.1"/>
    <property type="molecule type" value="Genomic_DNA"/>
</dbReference>
<feature type="transmembrane region" description="Helical" evidence="1">
    <location>
        <begin position="229"/>
        <end position="246"/>
    </location>
</feature>
<organism evidence="2 3">
    <name type="scientific">Olleya aquimaris</name>
    <dbReference type="NCBI Taxonomy" id="639310"/>
    <lineage>
        <taxon>Bacteria</taxon>
        <taxon>Pseudomonadati</taxon>
        <taxon>Bacteroidota</taxon>
        <taxon>Flavobacteriia</taxon>
        <taxon>Flavobacteriales</taxon>
        <taxon>Flavobacteriaceae</taxon>
    </lineage>
</organism>
<dbReference type="PANTHER" id="PTHR37308:SF1">
    <property type="entry name" value="POLYPRENYL-PHOSPHATE TRANSPORTER"/>
    <property type="match status" value="1"/>
</dbReference>
<feature type="transmembrane region" description="Helical" evidence="1">
    <location>
        <begin position="311"/>
        <end position="328"/>
    </location>
</feature>
<dbReference type="InterPro" id="IPR007163">
    <property type="entry name" value="VCA0040-like"/>
</dbReference>
<dbReference type="PANTHER" id="PTHR37308">
    <property type="entry name" value="INTEGRAL MEMBRANE PROTEIN"/>
    <property type="match status" value="1"/>
</dbReference>
<feature type="transmembrane region" description="Helical" evidence="1">
    <location>
        <begin position="156"/>
        <end position="189"/>
    </location>
</feature>
<dbReference type="AlphaFoldDB" id="A0A327RA42"/>
<keyword evidence="1" id="KW-0812">Transmembrane</keyword>
<name>A0A327RA42_9FLAO</name>
<evidence type="ECO:0000313" key="3">
    <source>
        <dbReference type="Proteomes" id="UP000248703"/>
    </source>
</evidence>
<feature type="transmembrane region" description="Helical" evidence="1">
    <location>
        <begin position="101"/>
        <end position="118"/>
    </location>
</feature>
<proteinExistence type="predicted"/>
<dbReference type="OrthoDB" id="9793746at2"/>
<reference evidence="2 3" key="1">
    <citation type="submission" date="2018-06" db="EMBL/GenBank/DDBJ databases">
        <title>Genomic Encyclopedia of Archaeal and Bacterial Type Strains, Phase II (KMG-II): from individual species to whole genera.</title>
        <authorList>
            <person name="Goeker M."/>
        </authorList>
    </citation>
    <scope>NUCLEOTIDE SEQUENCE [LARGE SCALE GENOMIC DNA]</scope>
    <source>
        <strain evidence="2 3">DSM 24464</strain>
    </source>
</reference>
<keyword evidence="1" id="KW-1133">Transmembrane helix</keyword>
<evidence type="ECO:0000256" key="1">
    <source>
        <dbReference type="SAM" id="Phobius"/>
    </source>
</evidence>
<keyword evidence="3" id="KW-1185">Reference proteome</keyword>
<feature type="transmembrane region" description="Helical" evidence="1">
    <location>
        <begin position="201"/>
        <end position="223"/>
    </location>
</feature>
<feature type="transmembrane region" description="Helical" evidence="1">
    <location>
        <begin position="125"/>
        <end position="144"/>
    </location>
</feature>